<dbReference type="EMBL" id="PQWO01000020">
    <property type="protein sequence ID" value="PZD71214.1"/>
    <property type="molecule type" value="Genomic_DNA"/>
</dbReference>
<dbReference type="Gene3D" id="1.10.132.120">
    <property type="match status" value="1"/>
</dbReference>
<dbReference type="Pfam" id="PF01028">
    <property type="entry name" value="Topoisom_I"/>
    <property type="match status" value="1"/>
</dbReference>
<dbReference type="RefSeq" id="WP_110988286.1">
    <property type="nucleotide sequence ID" value="NZ_CAWNWM010000020.1"/>
</dbReference>
<evidence type="ECO:0000259" key="7">
    <source>
        <dbReference type="Pfam" id="PF01028"/>
    </source>
</evidence>
<dbReference type="EC" id="5.6.2.1" evidence="3"/>
<dbReference type="InterPro" id="IPR011010">
    <property type="entry name" value="DNA_brk_join_enz"/>
</dbReference>
<gene>
    <name evidence="9" type="ORF">C1752_07490</name>
</gene>
<evidence type="ECO:0000256" key="4">
    <source>
        <dbReference type="ARBA" id="ARBA00023029"/>
    </source>
</evidence>
<dbReference type="PROSITE" id="PS52038">
    <property type="entry name" value="TOPO_IB_2"/>
    <property type="match status" value="1"/>
</dbReference>
<dbReference type="InterPro" id="IPR049331">
    <property type="entry name" value="Top1B_N_bact"/>
</dbReference>
<comment type="similarity">
    <text evidence="2">Belongs to the type IB topoisomerase family.</text>
</comment>
<dbReference type="SUPFAM" id="SSF55869">
    <property type="entry name" value="DNA topoisomerase I domain"/>
    <property type="match status" value="1"/>
</dbReference>
<dbReference type="GO" id="GO:0003917">
    <property type="term" value="F:DNA topoisomerase type I (single strand cut, ATP-independent) activity"/>
    <property type="evidence" value="ECO:0007669"/>
    <property type="project" value="UniProtKB-EC"/>
</dbReference>
<evidence type="ECO:0000259" key="8">
    <source>
        <dbReference type="Pfam" id="PF21338"/>
    </source>
</evidence>
<evidence type="ECO:0000256" key="6">
    <source>
        <dbReference type="ARBA" id="ARBA00023235"/>
    </source>
</evidence>
<dbReference type="OrthoDB" id="9778962at2"/>
<organism evidence="9 10">
    <name type="scientific">Acaryochloris thomasi RCC1774</name>
    <dbReference type="NCBI Taxonomy" id="1764569"/>
    <lineage>
        <taxon>Bacteria</taxon>
        <taxon>Bacillati</taxon>
        <taxon>Cyanobacteriota</taxon>
        <taxon>Cyanophyceae</taxon>
        <taxon>Acaryochloridales</taxon>
        <taxon>Acaryochloridaceae</taxon>
        <taxon>Acaryochloris</taxon>
        <taxon>Acaryochloris thomasi</taxon>
    </lineage>
</organism>
<evidence type="ECO:0000256" key="3">
    <source>
        <dbReference type="ARBA" id="ARBA00012891"/>
    </source>
</evidence>
<sequence length="349" mass="39987">MSNLLADPVQSARAAGLRYVSNDRPGIQRQKVGRGFSYIDLDGNRIPPSPERDRIQALAIPPAWTEVWICPHPQGHLQATGRDAKGRKQYRYHPEWRRLRSRAKFDRLLPFGLVLPTLRQHTTQHLKLKGLPREKVLATVVQLLGKTLIRVGNDQYARRNRSFGLTTLRDRHVEIEEGQVTFEFRGKSGVEHAITLEDPRLAKIVQQCQEIPGYELFQYFDENKQRQTVDSGDVNVYLQQITGSDFTAKDFRTWAGTVLTAAELIKISDFEDDRQAQKHVRETVKAVAKQLGNRPATCRKYYIHPVIIETYIEAKLIAMMEKRRSELEHHAQLSAHETGVLSILHQTSS</sequence>
<evidence type="ECO:0000256" key="5">
    <source>
        <dbReference type="ARBA" id="ARBA00023125"/>
    </source>
</evidence>
<dbReference type="GO" id="GO:0003677">
    <property type="term" value="F:DNA binding"/>
    <property type="evidence" value="ECO:0007669"/>
    <property type="project" value="UniProtKB-KW"/>
</dbReference>
<dbReference type="GO" id="GO:0006265">
    <property type="term" value="P:DNA topological change"/>
    <property type="evidence" value="ECO:0007669"/>
    <property type="project" value="InterPro"/>
</dbReference>
<keyword evidence="4" id="KW-0799">Topoisomerase</keyword>
<feature type="domain" description="DNA topoisomerase I catalytic core eukaryotic-type" evidence="7">
    <location>
        <begin position="97"/>
        <end position="323"/>
    </location>
</feature>
<protein>
    <recommendedName>
        <fullName evidence="3">DNA topoisomerase</fullName>
        <ecNumber evidence="3">5.6.2.1</ecNumber>
    </recommendedName>
</protein>
<comment type="caution">
    <text evidence="9">The sequence shown here is derived from an EMBL/GenBank/DDBJ whole genome shotgun (WGS) entry which is preliminary data.</text>
</comment>
<evidence type="ECO:0000313" key="9">
    <source>
        <dbReference type="EMBL" id="PZD71214.1"/>
    </source>
</evidence>
<evidence type="ECO:0000256" key="2">
    <source>
        <dbReference type="ARBA" id="ARBA00006645"/>
    </source>
</evidence>
<name>A0A2W1JM37_9CYAN</name>
<evidence type="ECO:0000313" key="10">
    <source>
        <dbReference type="Proteomes" id="UP000248857"/>
    </source>
</evidence>
<feature type="domain" description="DNA topoisomerase IB N-terminal" evidence="8">
    <location>
        <begin position="35"/>
        <end position="83"/>
    </location>
</feature>
<dbReference type="SUPFAM" id="SSF56349">
    <property type="entry name" value="DNA breaking-rejoining enzymes"/>
    <property type="match status" value="1"/>
</dbReference>
<dbReference type="Gene3D" id="3.30.66.10">
    <property type="entry name" value="DNA topoisomerase I domain"/>
    <property type="match status" value="1"/>
</dbReference>
<dbReference type="PRINTS" id="PR00416">
    <property type="entry name" value="EUTPISMRASEI"/>
</dbReference>
<dbReference type="InterPro" id="IPR014711">
    <property type="entry name" value="TopoI_cat_a-hlx-sub_euk"/>
</dbReference>
<dbReference type="InterPro" id="IPR013500">
    <property type="entry name" value="TopoI_cat_euk"/>
</dbReference>
<dbReference type="Proteomes" id="UP000248857">
    <property type="component" value="Unassembled WGS sequence"/>
</dbReference>
<dbReference type="Pfam" id="PF21338">
    <property type="entry name" value="Top1B_N_bact"/>
    <property type="match status" value="1"/>
</dbReference>
<keyword evidence="5" id="KW-0238">DNA-binding</keyword>
<comment type="catalytic activity">
    <reaction evidence="1">
        <text>ATP-independent breakage of single-stranded DNA, followed by passage and rejoining.</text>
        <dbReference type="EC" id="5.6.2.1"/>
    </reaction>
</comment>
<reference evidence="9 10" key="1">
    <citation type="journal article" date="2018" name="Sci. Rep.">
        <title>A novel species of the marine cyanobacterium Acaryochloris with a unique pigment content and lifestyle.</title>
        <authorList>
            <person name="Partensky F."/>
            <person name="Six C."/>
            <person name="Ratin M."/>
            <person name="Garczarek L."/>
            <person name="Vaulot D."/>
            <person name="Probert I."/>
            <person name="Calteau A."/>
            <person name="Gourvil P."/>
            <person name="Marie D."/>
            <person name="Grebert T."/>
            <person name="Bouchier C."/>
            <person name="Le Panse S."/>
            <person name="Gachenot M."/>
            <person name="Rodriguez F."/>
            <person name="Garrido J.L."/>
        </authorList>
    </citation>
    <scope>NUCLEOTIDE SEQUENCE [LARGE SCALE GENOMIC DNA]</scope>
    <source>
        <strain evidence="9 10">RCC1774</strain>
    </source>
</reference>
<dbReference type="AlphaFoldDB" id="A0A2W1JM37"/>
<dbReference type="InterPro" id="IPR035447">
    <property type="entry name" value="DNA_topo_I_N_sf"/>
</dbReference>
<evidence type="ECO:0000256" key="1">
    <source>
        <dbReference type="ARBA" id="ARBA00000213"/>
    </source>
</evidence>
<keyword evidence="10" id="KW-1185">Reference proteome</keyword>
<dbReference type="Gene3D" id="3.90.15.10">
    <property type="entry name" value="Topoisomerase I, Chain A, domain 3"/>
    <property type="match status" value="1"/>
</dbReference>
<keyword evidence="6" id="KW-0413">Isomerase</keyword>
<dbReference type="InterPro" id="IPR001631">
    <property type="entry name" value="TopoI"/>
</dbReference>
<proteinExistence type="inferred from homology"/>
<accession>A0A2W1JM37</accession>